<evidence type="ECO:0000313" key="2">
    <source>
        <dbReference type="Proteomes" id="UP000026961"/>
    </source>
</evidence>
<dbReference type="EnsemblPlants" id="OGLUM08G07580.1">
    <property type="protein sequence ID" value="OGLUM08G07580.1"/>
    <property type="gene ID" value="OGLUM08G07580"/>
</dbReference>
<evidence type="ECO:0000313" key="1">
    <source>
        <dbReference type="EnsemblPlants" id="OGLUM08G07580.1"/>
    </source>
</evidence>
<keyword evidence="2" id="KW-1185">Reference proteome</keyword>
<organism evidence="1">
    <name type="scientific">Oryza glumipatula</name>
    <dbReference type="NCBI Taxonomy" id="40148"/>
    <lineage>
        <taxon>Eukaryota</taxon>
        <taxon>Viridiplantae</taxon>
        <taxon>Streptophyta</taxon>
        <taxon>Embryophyta</taxon>
        <taxon>Tracheophyta</taxon>
        <taxon>Spermatophyta</taxon>
        <taxon>Magnoliopsida</taxon>
        <taxon>Liliopsida</taxon>
        <taxon>Poales</taxon>
        <taxon>Poaceae</taxon>
        <taxon>BOP clade</taxon>
        <taxon>Oryzoideae</taxon>
        <taxon>Oryzeae</taxon>
        <taxon>Oryzinae</taxon>
        <taxon>Oryza</taxon>
    </lineage>
</organism>
<dbReference type="Gramene" id="OGLUM08G07580.1">
    <property type="protein sequence ID" value="OGLUM08G07580.1"/>
    <property type="gene ID" value="OGLUM08G07580"/>
</dbReference>
<sequence length="77" mass="8435">MPWRREGVGSRTFAELFVPQQRGEFLLDGGCNLPLRTIVGELVDSICAAAGSLWTRFAPPPESSSTQFAPLSVTPWQ</sequence>
<accession>A0A0E0ASK3</accession>
<reference evidence="1" key="2">
    <citation type="submission" date="2018-05" db="EMBL/GenBank/DDBJ databases">
        <title>OgluRS3 (Oryza glumaepatula Reference Sequence Version 3).</title>
        <authorList>
            <person name="Zhang J."/>
            <person name="Kudrna D."/>
            <person name="Lee S."/>
            <person name="Talag J."/>
            <person name="Welchert J."/>
            <person name="Wing R.A."/>
        </authorList>
    </citation>
    <scope>NUCLEOTIDE SEQUENCE [LARGE SCALE GENOMIC DNA]</scope>
</reference>
<protein>
    <submittedName>
        <fullName evidence="1">Uncharacterized protein</fullName>
    </submittedName>
</protein>
<proteinExistence type="predicted"/>
<name>A0A0E0ASK3_9ORYZ</name>
<dbReference type="HOGENOM" id="CLU_2642130_0_0_1"/>
<dbReference type="AlphaFoldDB" id="A0A0E0ASK3"/>
<dbReference type="Proteomes" id="UP000026961">
    <property type="component" value="Chromosome 8"/>
</dbReference>
<reference evidence="1" key="1">
    <citation type="submission" date="2015-04" db="UniProtKB">
        <authorList>
            <consortium name="EnsemblPlants"/>
        </authorList>
    </citation>
    <scope>IDENTIFICATION</scope>
</reference>